<evidence type="ECO:0008006" key="3">
    <source>
        <dbReference type="Google" id="ProtNLM"/>
    </source>
</evidence>
<gene>
    <name evidence="1" type="ORF">A2717_01805</name>
</gene>
<dbReference type="EMBL" id="MFEH01000001">
    <property type="protein sequence ID" value="OGE74263.1"/>
    <property type="molecule type" value="Genomic_DNA"/>
</dbReference>
<organism evidence="1 2">
    <name type="scientific">Candidatus Doudnabacteria bacterium RIFCSPHIGHO2_01_FULL_41_86</name>
    <dbReference type="NCBI Taxonomy" id="1817821"/>
    <lineage>
        <taxon>Bacteria</taxon>
        <taxon>Candidatus Doudnaibacteriota</taxon>
    </lineage>
</organism>
<proteinExistence type="predicted"/>
<evidence type="ECO:0000313" key="1">
    <source>
        <dbReference type="EMBL" id="OGE74263.1"/>
    </source>
</evidence>
<dbReference type="CDD" id="cd07040">
    <property type="entry name" value="HP"/>
    <property type="match status" value="1"/>
</dbReference>
<dbReference type="Gene3D" id="3.40.50.1240">
    <property type="entry name" value="Phosphoglycerate mutase-like"/>
    <property type="match status" value="1"/>
</dbReference>
<name>A0A1F5N9L6_9BACT</name>
<reference evidence="1 2" key="1">
    <citation type="journal article" date="2016" name="Nat. Commun.">
        <title>Thousands of microbial genomes shed light on interconnected biogeochemical processes in an aquifer system.</title>
        <authorList>
            <person name="Anantharaman K."/>
            <person name="Brown C.T."/>
            <person name="Hug L.A."/>
            <person name="Sharon I."/>
            <person name="Castelle C.J."/>
            <person name="Probst A.J."/>
            <person name="Thomas B.C."/>
            <person name="Singh A."/>
            <person name="Wilkins M.J."/>
            <person name="Karaoz U."/>
            <person name="Brodie E.L."/>
            <person name="Williams K.H."/>
            <person name="Hubbard S.S."/>
            <person name="Banfield J.F."/>
        </authorList>
    </citation>
    <scope>NUCLEOTIDE SEQUENCE [LARGE SCALE GENOMIC DNA]</scope>
</reference>
<accession>A0A1F5N9L6</accession>
<comment type="caution">
    <text evidence="1">The sequence shown here is derived from an EMBL/GenBank/DDBJ whole genome shotgun (WGS) entry which is preliminary data.</text>
</comment>
<dbReference type="Pfam" id="PF00300">
    <property type="entry name" value="His_Phos_1"/>
    <property type="match status" value="1"/>
</dbReference>
<sequence>MRHGHRLKGGDELSKLGYKQVEASAKEHLSGINFVATFSSGMHRANQSAALILGALGITELYVQREEGFSFEWFWSDPNMPKVEMLNYATIGEYFDNMFPLAFATRGRVMQTLLHLASSIVAWSGADREGPLNVLVVSHSPTIDTAVPEPKGFPRLKEADICVYNVSVDDQGHSTIESARYLSAPKVEENDTAKV</sequence>
<dbReference type="InterPro" id="IPR013078">
    <property type="entry name" value="His_Pase_superF_clade-1"/>
</dbReference>
<dbReference type="InterPro" id="IPR029033">
    <property type="entry name" value="His_PPase_superfam"/>
</dbReference>
<dbReference type="Proteomes" id="UP000177610">
    <property type="component" value="Unassembled WGS sequence"/>
</dbReference>
<evidence type="ECO:0000313" key="2">
    <source>
        <dbReference type="Proteomes" id="UP000177610"/>
    </source>
</evidence>
<protein>
    <recommendedName>
        <fullName evidence="3">Phosphoglycerate mutase</fullName>
    </recommendedName>
</protein>
<dbReference type="SUPFAM" id="SSF53254">
    <property type="entry name" value="Phosphoglycerate mutase-like"/>
    <property type="match status" value="1"/>
</dbReference>
<dbReference type="STRING" id="1817821.A2717_01805"/>
<dbReference type="AlphaFoldDB" id="A0A1F5N9L6"/>